<accession>A0A8H3F9I9</accession>
<evidence type="ECO:0000313" key="1">
    <source>
        <dbReference type="EMBL" id="CAF9920611.1"/>
    </source>
</evidence>
<evidence type="ECO:0000313" key="2">
    <source>
        <dbReference type="Proteomes" id="UP000664521"/>
    </source>
</evidence>
<dbReference type="InterPro" id="IPR038883">
    <property type="entry name" value="AN11006-like"/>
</dbReference>
<comment type="caution">
    <text evidence="1">The sequence shown here is derived from an EMBL/GenBank/DDBJ whole genome shotgun (WGS) entry which is preliminary data.</text>
</comment>
<protein>
    <submittedName>
        <fullName evidence="1">Uncharacterized protein</fullName>
    </submittedName>
</protein>
<dbReference type="PANTHER" id="PTHR42085:SF2">
    <property type="entry name" value="F-BOX DOMAIN-CONTAINING PROTEIN"/>
    <property type="match status" value="1"/>
</dbReference>
<organism evidence="1 2">
    <name type="scientific">Heterodermia speciosa</name>
    <dbReference type="NCBI Taxonomy" id="116794"/>
    <lineage>
        <taxon>Eukaryota</taxon>
        <taxon>Fungi</taxon>
        <taxon>Dikarya</taxon>
        <taxon>Ascomycota</taxon>
        <taxon>Pezizomycotina</taxon>
        <taxon>Lecanoromycetes</taxon>
        <taxon>OSLEUM clade</taxon>
        <taxon>Lecanoromycetidae</taxon>
        <taxon>Caliciales</taxon>
        <taxon>Physciaceae</taxon>
        <taxon>Heterodermia</taxon>
    </lineage>
</organism>
<keyword evidence="2" id="KW-1185">Reference proteome</keyword>
<dbReference type="EMBL" id="CAJPDS010000026">
    <property type="protein sequence ID" value="CAF9920611.1"/>
    <property type="molecule type" value="Genomic_DNA"/>
</dbReference>
<gene>
    <name evidence="1" type="ORF">HETSPECPRED_004313</name>
</gene>
<name>A0A8H3F9I9_9LECA</name>
<dbReference type="OrthoDB" id="62952at2759"/>
<sequence>MLSLPPEIRNLIYCSVYAFKSIYPATRNGLRSLILFSDNGFEDELPPSEVLALLLVNRQILKEAAAIFYGKIQFEQFMHDMPRFIKGIGRMRANLLTDLVLVQSQDMILEHSPLECLFPLEGLRIVRLEFEYEYFPNLKDELLRAGILQFTGRFDIEVLNTWPDTEVYVDRVGIWSCEKGATKWKGPKETVTWRG</sequence>
<dbReference type="AlphaFoldDB" id="A0A8H3F9I9"/>
<proteinExistence type="predicted"/>
<reference evidence="1" key="1">
    <citation type="submission" date="2021-03" db="EMBL/GenBank/DDBJ databases">
        <authorList>
            <person name="Tagirdzhanova G."/>
        </authorList>
    </citation>
    <scope>NUCLEOTIDE SEQUENCE</scope>
</reference>
<dbReference type="PANTHER" id="PTHR42085">
    <property type="entry name" value="F-BOX DOMAIN-CONTAINING PROTEIN"/>
    <property type="match status" value="1"/>
</dbReference>
<dbReference type="Proteomes" id="UP000664521">
    <property type="component" value="Unassembled WGS sequence"/>
</dbReference>